<feature type="domain" description="RNA polymerase sigma-70 region 2" evidence="8">
    <location>
        <begin position="2"/>
        <end position="52"/>
    </location>
</feature>
<keyword evidence="11" id="KW-1185">Reference proteome</keyword>
<dbReference type="Gene3D" id="1.10.10.10">
    <property type="entry name" value="Winged helix-like DNA-binding domain superfamily/Winged helix DNA-binding domain"/>
    <property type="match status" value="1"/>
</dbReference>
<reference evidence="10 11" key="1">
    <citation type="submission" date="2016-10" db="EMBL/GenBank/DDBJ databases">
        <title>Comparative genomics uncovers the prolific and rare metabolic potential of the cyanobacterial genus Moorea.</title>
        <authorList>
            <person name="Leao T."/>
            <person name="Castelao G."/>
            <person name="Korobeynikov A."/>
            <person name="Monroe E.A."/>
            <person name="Podell S."/>
            <person name="Glukhov E."/>
            <person name="Allen E."/>
            <person name="Gerwick W.H."/>
            <person name="Gerwick L."/>
        </authorList>
    </citation>
    <scope>NUCLEOTIDE SEQUENCE [LARGE SCALE GENOMIC DNA]</scope>
    <source>
        <strain evidence="10 11">PNG5-198</strain>
    </source>
</reference>
<dbReference type="PANTHER" id="PTHR43133">
    <property type="entry name" value="RNA POLYMERASE ECF-TYPE SIGMA FACTO"/>
    <property type="match status" value="1"/>
</dbReference>
<evidence type="ECO:0000259" key="8">
    <source>
        <dbReference type="Pfam" id="PF04542"/>
    </source>
</evidence>
<dbReference type="Proteomes" id="UP000186657">
    <property type="component" value="Unassembled WGS sequence"/>
</dbReference>
<feature type="region of interest" description="Disordered" evidence="7">
    <location>
        <begin position="203"/>
        <end position="234"/>
    </location>
</feature>
<evidence type="ECO:0000313" key="10">
    <source>
        <dbReference type="EMBL" id="OLT59276.1"/>
    </source>
</evidence>
<dbReference type="RefSeq" id="WP_075898482.1">
    <property type="nucleotide sequence ID" value="NZ_MKZS01000001.1"/>
</dbReference>
<comment type="caution">
    <text evidence="10">The sequence shown here is derived from an EMBL/GenBank/DDBJ whole genome shotgun (WGS) entry which is preliminary data.</text>
</comment>
<protein>
    <recommendedName>
        <fullName evidence="12">RNA polymerase sigma factor</fullName>
    </recommendedName>
</protein>
<keyword evidence="3" id="KW-0731">Sigma factor</keyword>
<accession>A0A1U7MZZ6</accession>
<feature type="compositionally biased region" description="Basic and acidic residues" evidence="7">
    <location>
        <begin position="203"/>
        <end position="224"/>
    </location>
</feature>
<evidence type="ECO:0008006" key="12">
    <source>
        <dbReference type="Google" id="ProtNLM"/>
    </source>
</evidence>
<evidence type="ECO:0000256" key="5">
    <source>
        <dbReference type="ARBA" id="ARBA00023163"/>
    </source>
</evidence>
<evidence type="ECO:0000256" key="3">
    <source>
        <dbReference type="ARBA" id="ARBA00023082"/>
    </source>
</evidence>
<dbReference type="InterPro" id="IPR013249">
    <property type="entry name" value="RNA_pol_sigma70_r4_t2"/>
</dbReference>
<dbReference type="SUPFAM" id="SSF88659">
    <property type="entry name" value="Sigma3 and sigma4 domains of RNA polymerase sigma factors"/>
    <property type="match status" value="1"/>
</dbReference>
<dbReference type="Pfam" id="PF08281">
    <property type="entry name" value="Sigma70_r4_2"/>
    <property type="match status" value="1"/>
</dbReference>
<sequence length="422" mass="47420">MGGNRSQAQDALSEIMLKAWEKLPKFAAKITNLKGWLTKFAHNFCIDCHRENNSGAIGVENLEAIALAERNGLVTEFDTPGQIVEKRELLEVIRSALEDLPENQRNVCILRFEQQLSYQEIAQRLDISNNTVRKRIQRAREKLQQLLQTYLAGLDQKAYGDIALLDAIARVGNPQDRTGSRSWGEPPRPRYLAASLLKEIRRVSEQQSKKEKDTESHVTPVDKEIEQEDLETTEQSLREMGRSGDGEIVSNGNYSGVAELKYECAILWFWESPLNPPTLGDFESLVPPKIGGLGGLNHTHNQQHHYPDIKLETTAEEITSLVEPESVVPKVISIKKAPNPPSTKFSDSNPCPMDWVKPRSLKAMAISSPSLRNRSQEVSRSQDLAQFPSVARLLWKSSTLTKKIELNSNQKLYTGDRGPPGY</sequence>
<dbReference type="InterPro" id="IPR013325">
    <property type="entry name" value="RNA_pol_sigma_r2"/>
</dbReference>
<evidence type="ECO:0000313" key="11">
    <source>
        <dbReference type="Proteomes" id="UP000186657"/>
    </source>
</evidence>
<dbReference type="SUPFAM" id="SSF88946">
    <property type="entry name" value="Sigma2 domain of RNA polymerase sigma factors"/>
    <property type="match status" value="1"/>
</dbReference>
<evidence type="ECO:0000256" key="1">
    <source>
        <dbReference type="ARBA" id="ARBA00010641"/>
    </source>
</evidence>
<name>A0A1U7MZZ6_9CYAN</name>
<evidence type="ECO:0000256" key="7">
    <source>
        <dbReference type="SAM" id="MobiDB-lite"/>
    </source>
</evidence>
<dbReference type="GO" id="GO:0016987">
    <property type="term" value="F:sigma factor activity"/>
    <property type="evidence" value="ECO:0007669"/>
    <property type="project" value="UniProtKB-KW"/>
</dbReference>
<dbReference type="Pfam" id="PF04542">
    <property type="entry name" value="Sigma70_r2"/>
    <property type="match status" value="1"/>
</dbReference>
<dbReference type="Gene3D" id="1.10.1740.10">
    <property type="match status" value="1"/>
</dbReference>
<keyword evidence="6" id="KW-0175">Coiled coil</keyword>
<dbReference type="GO" id="GO:0006352">
    <property type="term" value="P:DNA-templated transcription initiation"/>
    <property type="evidence" value="ECO:0007669"/>
    <property type="project" value="InterPro"/>
</dbReference>
<evidence type="ECO:0000256" key="2">
    <source>
        <dbReference type="ARBA" id="ARBA00023015"/>
    </source>
</evidence>
<dbReference type="InterPro" id="IPR007627">
    <property type="entry name" value="RNA_pol_sigma70_r2"/>
</dbReference>
<dbReference type="CDD" id="cd06171">
    <property type="entry name" value="Sigma70_r4"/>
    <property type="match status" value="1"/>
</dbReference>
<gene>
    <name evidence="10" type="ORF">BJP37_09710</name>
</gene>
<dbReference type="PANTHER" id="PTHR43133:SF8">
    <property type="entry name" value="RNA POLYMERASE SIGMA FACTOR HI_1459-RELATED"/>
    <property type="match status" value="1"/>
</dbReference>
<dbReference type="InterPro" id="IPR013324">
    <property type="entry name" value="RNA_pol_sigma_r3/r4-like"/>
</dbReference>
<evidence type="ECO:0000256" key="4">
    <source>
        <dbReference type="ARBA" id="ARBA00023125"/>
    </source>
</evidence>
<keyword evidence="2" id="KW-0805">Transcription regulation</keyword>
<evidence type="ECO:0000256" key="6">
    <source>
        <dbReference type="SAM" id="Coils"/>
    </source>
</evidence>
<keyword evidence="4" id="KW-0238">DNA-binding</keyword>
<dbReference type="InterPro" id="IPR014284">
    <property type="entry name" value="RNA_pol_sigma-70_dom"/>
</dbReference>
<dbReference type="EMBL" id="MKZS01000001">
    <property type="protein sequence ID" value="OLT59276.1"/>
    <property type="molecule type" value="Genomic_DNA"/>
</dbReference>
<dbReference type="GO" id="GO:0003677">
    <property type="term" value="F:DNA binding"/>
    <property type="evidence" value="ECO:0007669"/>
    <property type="project" value="UniProtKB-KW"/>
</dbReference>
<evidence type="ECO:0000259" key="9">
    <source>
        <dbReference type="Pfam" id="PF08281"/>
    </source>
</evidence>
<dbReference type="AlphaFoldDB" id="A0A1U7MZZ6"/>
<dbReference type="InterPro" id="IPR036388">
    <property type="entry name" value="WH-like_DNA-bd_sf"/>
</dbReference>
<dbReference type="NCBIfam" id="TIGR02937">
    <property type="entry name" value="sigma70-ECF"/>
    <property type="match status" value="1"/>
</dbReference>
<feature type="domain" description="RNA polymerase sigma factor 70 region 4 type 2" evidence="9">
    <location>
        <begin position="91"/>
        <end position="143"/>
    </location>
</feature>
<proteinExistence type="inferred from homology"/>
<feature type="coiled-coil region" evidence="6">
    <location>
        <begin position="122"/>
        <end position="149"/>
    </location>
</feature>
<keyword evidence="5" id="KW-0804">Transcription</keyword>
<organism evidence="10 11">
    <name type="scientific">Moorena bouillonii PNG</name>
    <dbReference type="NCBI Taxonomy" id="568701"/>
    <lineage>
        <taxon>Bacteria</taxon>
        <taxon>Bacillati</taxon>
        <taxon>Cyanobacteriota</taxon>
        <taxon>Cyanophyceae</taxon>
        <taxon>Coleofasciculales</taxon>
        <taxon>Coleofasciculaceae</taxon>
        <taxon>Moorena</taxon>
    </lineage>
</organism>
<comment type="similarity">
    <text evidence="1">Belongs to the sigma-70 factor family. ECF subfamily.</text>
</comment>
<dbReference type="InterPro" id="IPR039425">
    <property type="entry name" value="RNA_pol_sigma-70-like"/>
</dbReference>